<dbReference type="GO" id="GO:0016491">
    <property type="term" value="F:oxidoreductase activity"/>
    <property type="evidence" value="ECO:0007669"/>
    <property type="project" value="UniProtKB-KW"/>
</dbReference>
<dbReference type="EC" id="1.3.3.9" evidence="2"/>
<evidence type="ECO:0000313" key="3">
    <source>
        <dbReference type="Proteomes" id="UP000231279"/>
    </source>
</evidence>
<gene>
    <name evidence="2" type="ORF">CDL12_07498</name>
</gene>
<evidence type="ECO:0000313" key="2">
    <source>
        <dbReference type="EMBL" id="PIN19806.1"/>
    </source>
</evidence>
<keyword evidence="2" id="KW-0560">Oxidoreductase</keyword>
<keyword evidence="1" id="KW-0812">Transmembrane</keyword>
<dbReference type="EMBL" id="NKXS01001217">
    <property type="protein sequence ID" value="PIN19806.1"/>
    <property type="molecule type" value="Genomic_DNA"/>
</dbReference>
<keyword evidence="3" id="KW-1185">Reference proteome</keyword>
<dbReference type="Proteomes" id="UP000231279">
    <property type="component" value="Unassembled WGS sequence"/>
</dbReference>
<dbReference type="AlphaFoldDB" id="A0A2G9HQK6"/>
<sequence length="97" mass="11555">MDKGFIFISIFVGVALTWAMKLLNWIWFRPRRLEKFLRQQGLNGNPYIPIVGDLKEFIGAMREERPKTIELSDDPLRHVFSYYHQILTKYGKNSFFV</sequence>
<keyword evidence="1" id="KW-1133">Transmembrane helix</keyword>
<name>A0A2G9HQK6_9LAMI</name>
<organism evidence="2 3">
    <name type="scientific">Handroanthus impetiginosus</name>
    <dbReference type="NCBI Taxonomy" id="429701"/>
    <lineage>
        <taxon>Eukaryota</taxon>
        <taxon>Viridiplantae</taxon>
        <taxon>Streptophyta</taxon>
        <taxon>Embryophyta</taxon>
        <taxon>Tracheophyta</taxon>
        <taxon>Spermatophyta</taxon>
        <taxon>Magnoliopsida</taxon>
        <taxon>eudicotyledons</taxon>
        <taxon>Gunneridae</taxon>
        <taxon>Pentapetalae</taxon>
        <taxon>asterids</taxon>
        <taxon>lamiids</taxon>
        <taxon>Lamiales</taxon>
        <taxon>Bignoniaceae</taxon>
        <taxon>Crescentiina</taxon>
        <taxon>Tabebuia alliance</taxon>
        <taxon>Handroanthus</taxon>
    </lineage>
</organism>
<dbReference type="STRING" id="429701.A0A2G9HQK6"/>
<comment type="caution">
    <text evidence="2">The sequence shown here is derived from an EMBL/GenBank/DDBJ whole genome shotgun (WGS) entry which is preliminary data.</text>
</comment>
<feature type="transmembrane region" description="Helical" evidence="1">
    <location>
        <begin position="6"/>
        <end position="28"/>
    </location>
</feature>
<keyword evidence="1" id="KW-0472">Membrane</keyword>
<proteinExistence type="predicted"/>
<accession>A0A2G9HQK6</accession>
<protein>
    <submittedName>
        <fullName evidence="2">Secologanin synthase</fullName>
        <ecNumber evidence="2">1.3.3.9</ecNumber>
    </submittedName>
</protein>
<dbReference type="OrthoDB" id="909405at2759"/>
<evidence type="ECO:0000256" key="1">
    <source>
        <dbReference type="SAM" id="Phobius"/>
    </source>
</evidence>
<reference evidence="3" key="1">
    <citation type="journal article" date="2018" name="Gigascience">
        <title>Genome assembly of the Pink Ipe (Handroanthus impetiginosus, Bignoniaceae), a highly valued, ecologically keystone Neotropical timber forest tree.</title>
        <authorList>
            <person name="Silva-Junior O.B."/>
            <person name="Grattapaglia D."/>
            <person name="Novaes E."/>
            <person name="Collevatti R.G."/>
        </authorList>
    </citation>
    <scope>NUCLEOTIDE SEQUENCE [LARGE SCALE GENOMIC DNA]</scope>
    <source>
        <strain evidence="3">cv. UFG-1</strain>
    </source>
</reference>